<dbReference type="PROSITE" id="PS51892">
    <property type="entry name" value="SUBTILASE"/>
    <property type="match status" value="1"/>
</dbReference>
<evidence type="ECO:0000256" key="7">
    <source>
        <dbReference type="PROSITE-ProRule" id="PRU01240"/>
    </source>
</evidence>
<evidence type="ECO:0000256" key="5">
    <source>
        <dbReference type="ARBA" id="ARBA00022825"/>
    </source>
</evidence>
<evidence type="ECO:0000256" key="3">
    <source>
        <dbReference type="ARBA" id="ARBA00022729"/>
    </source>
</evidence>
<dbReference type="PROSITE" id="PS00136">
    <property type="entry name" value="SUBTILASE_ASP"/>
    <property type="match status" value="1"/>
</dbReference>
<dbReference type="InterPro" id="IPR022398">
    <property type="entry name" value="Peptidase_S8_His-AS"/>
</dbReference>
<dbReference type="InterPro" id="IPR036709">
    <property type="entry name" value="Autotransporte_beta_dom_sf"/>
</dbReference>
<dbReference type="RefSeq" id="WP_091599561.1">
    <property type="nucleotide sequence ID" value="NZ_FNEE01000025.1"/>
</dbReference>
<keyword evidence="11" id="KW-1185">Reference proteome</keyword>
<dbReference type="InterPro" id="IPR023828">
    <property type="entry name" value="Peptidase_S8_Ser-AS"/>
</dbReference>
<dbReference type="CDD" id="cd04848">
    <property type="entry name" value="Peptidases_S8_Autotransporter_serine_protease_like"/>
    <property type="match status" value="1"/>
</dbReference>
<sequence length="1037" mass="107571">MPTRFRTIKLFLATTALFAPNLSLAQESVASPAPVADAEYSRNWGLSMINALPAYLKGYTGKGVVVAIVDTGLDINHPEFVARISKALHNFGTDKRLADVSHSVDKDGVPDGHGTHVAGIIGAARDGTGMQGVAYESTVLPLRAVDIGDPDDPEMDPTNEAIEYAIGAGAGVLNGSYGPGLLLGRYLKDENGQLKLDGKGYAIDNKNYEILDYQAIYDDPSNLVDTYNTLKKAAKADIVLVFAAGNDASTDDQPGAASAIPSGIGTLPLITPENTKDGNLYKFIDTNDQTNKGFDFNNPNTYKIVSGSDVSKLDFSDLAGSLITVVAVGKDGKIASYSNRCGATAEWCLAAPGGDINADPDNPIDENGIYSTWPQGDRANKNNPYKYEEGTSMATPHVAGAAAVIRSAFPYMNARQTIETLLTTTTTKGFEDEQVFGQGLLNLGVAIEGPGEFRYAGVFDVDTKGYSSIWSNSISGAGDLTKRGEGALILSGENSYSGPTKVLGGILAVDGRIVSKVGVSATGTLTGIGAVGSLTVGAGGTVAPGSVLDPSKGVAVLTVNGDFVQQAGSTYLAGIAPSKASDLIDVAGSAAINKGASVNLVREGAGHFSVDTRYTLLTAAGGVIGTYGGLTGGLFTDSPFVDFELAYDPTNVYLDVDRNSVTFADVGNTFNQRSVGAAAEALGSGNTIHDNILFLTGQGSRNAFDQLSGEIHASVHSAFVEDSHFVRDAAGDRIRAAFAGVGASTVPVMAYGPEGPELAPATSENFAVWGSGFGAWGHLDGDGNAARLDRSTGGFIAGGDAAIGESWRLGLLAGYSHTSIHVDDRASSGSGNNYHLGIYAGTQRGPHSFRSGLAYTWNRIETGRSVAFPGFSDSLSADYHAGTFQAFGELGSRLDTASVSFEPYANLAYVNFNADGFTEHGGAAALSGKDRSSDTTFTTIGLRASTAFPLGSVNTTARGGIGWRHAFGDVVPETALAFTGGSSFAVEGTPIAKNAAVFEAGIDVNLTDKATIGLTYKGQLASDAQEHGFNAKLSVRF</sequence>
<dbReference type="SMART" id="SM00869">
    <property type="entry name" value="Autotransporter"/>
    <property type="match status" value="1"/>
</dbReference>
<feature type="signal peptide" evidence="8">
    <location>
        <begin position="1"/>
        <end position="25"/>
    </location>
</feature>
<evidence type="ECO:0000256" key="2">
    <source>
        <dbReference type="ARBA" id="ARBA00022670"/>
    </source>
</evidence>
<dbReference type="Pfam" id="PF00082">
    <property type="entry name" value="Peptidase_S8"/>
    <property type="match status" value="1"/>
</dbReference>
<protein>
    <submittedName>
        <fullName evidence="10">Subtilase-type serine protease</fullName>
    </submittedName>
</protein>
<dbReference type="InterPro" id="IPR000209">
    <property type="entry name" value="Peptidase_S8/S53_dom"/>
</dbReference>
<keyword evidence="3 8" id="KW-0732">Signal</keyword>
<gene>
    <name evidence="10" type="ORF">SAMN05428953_12575</name>
</gene>
<evidence type="ECO:0000256" key="1">
    <source>
        <dbReference type="ARBA" id="ARBA00011073"/>
    </source>
</evidence>
<organism evidence="10 11">
    <name type="scientific">Mesorhizobium muleiense</name>
    <dbReference type="NCBI Taxonomy" id="1004279"/>
    <lineage>
        <taxon>Bacteria</taxon>
        <taxon>Pseudomonadati</taxon>
        <taxon>Pseudomonadota</taxon>
        <taxon>Alphaproteobacteria</taxon>
        <taxon>Hyphomicrobiales</taxon>
        <taxon>Phyllobacteriaceae</taxon>
        <taxon>Mesorhizobium</taxon>
    </lineage>
</organism>
<comment type="similarity">
    <text evidence="1 7">Belongs to the peptidase S8 family.</text>
</comment>
<evidence type="ECO:0000313" key="11">
    <source>
        <dbReference type="Proteomes" id="UP000198894"/>
    </source>
</evidence>
<dbReference type="SUPFAM" id="SSF103515">
    <property type="entry name" value="Autotransporter"/>
    <property type="match status" value="1"/>
</dbReference>
<feature type="active site" description="Charge relay system" evidence="6 7">
    <location>
        <position position="70"/>
    </location>
</feature>
<dbReference type="PROSITE" id="PS00137">
    <property type="entry name" value="SUBTILASE_HIS"/>
    <property type="match status" value="1"/>
</dbReference>
<name>A0A1G9GTB6_9HYPH</name>
<dbReference type="SUPFAM" id="SSF52743">
    <property type="entry name" value="Subtilisin-like"/>
    <property type="match status" value="1"/>
</dbReference>
<keyword evidence="2 7" id="KW-0645">Protease</keyword>
<dbReference type="InterPro" id="IPR015500">
    <property type="entry name" value="Peptidase_S8_subtilisin-rel"/>
</dbReference>
<dbReference type="InterPro" id="IPR005546">
    <property type="entry name" value="Autotransporte_beta"/>
</dbReference>
<dbReference type="InterPro" id="IPR036852">
    <property type="entry name" value="Peptidase_S8/S53_dom_sf"/>
</dbReference>
<keyword evidence="5 7" id="KW-0720">Serine protease</keyword>
<feature type="active site" description="Charge relay system" evidence="6 7">
    <location>
        <position position="392"/>
    </location>
</feature>
<dbReference type="InterPro" id="IPR050131">
    <property type="entry name" value="Peptidase_S8_subtilisin-like"/>
</dbReference>
<dbReference type="InterPro" id="IPR034061">
    <property type="entry name" value="Peptidases_S8_Autotransporter"/>
</dbReference>
<dbReference type="InterPro" id="IPR006315">
    <property type="entry name" value="OM_autotransptr_brl_dom"/>
</dbReference>
<accession>A0A1G9GTB6</accession>
<evidence type="ECO:0000256" key="4">
    <source>
        <dbReference type="ARBA" id="ARBA00022801"/>
    </source>
</evidence>
<evidence type="ECO:0000313" key="10">
    <source>
        <dbReference type="EMBL" id="SDL03765.1"/>
    </source>
</evidence>
<evidence type="ECO:0000259" key="9">
    <source>
        <dbReference type="PROSITE" id="PS51208"/>
    </source>
</evidence>
<dbReference type="InterPro" id="IPR013425">
    <property type="entry name" value="Autotrns_rpt"/>
</dbReference>
<feature type="chain" id="PRO_5011747366" evidence="8">
    <location>
        <begin position="26"/>
        <end position="1037"/>
    </location>
</feature>
<dbReference type="PROSITE" id="PS00138">
    <property type="entry name" value="SUBTILASE_SER"/>
    <property type="match status" value="1"/>
</dbReference>
<dbReference type="PROSITE" id="PS51208">
    <property type="entry name" value="AUTOTRANSPORTER"/>
    <property type="match status" value="1"/>
</dbReference>
<dbReference type="GO" id="GO:0004252">
    <property type="term" value="F:serine-type endopeptidase activity"/>
    <property type="evidence" value="ECO:0007669"/>
    <property type="project" value="UniProtKB-UniRule"/>
</dbReference>
<feature type="domain" description="Autotransporter" evidence="9">
    <location>
        <begin position="761"/>
        <end position="1037"/>
    </location>
</feature>
<dbReference type="PANTHER" id="PTHR43806">
    <property type="entry name" value="PEPTIDASE S8"/>
    <property type="match status" value="1"/>
</dbReference>
<dbReference type="Gene3D" id="2.40.128.130">
    <property type="entry name" value="Autotransporter beta-domain"/>
    <property type="match status" value="1"/>
</dbReference>
<dbReference type="GO" id="GO:0006508">
    <property type="term" value="P:proteolysis"/>
    <property type="evidence" value="ECO:0007669"/>
    <property type="project" value="UniProtKB-KW"/>
</dbReference>
<dbReference type="GO" id="GO:0019867">
    <property type="term" value="C:outer membrane"/>
    <property type="evidence" value="ECO:0007669"/>
    <property type="project" value="InterPro"/>
</dbReference>
<dbReference type="PRINTS" id="PR00723">
    <property type="entry name" value="SUBTILISIN"/>
</dbReference>
<evidence type="ECO:0000256" key="8">
    <source>
        <dbReference type="SAM" id="SignalP"/>
    </source>
</evidence>
<dbReference type="Gene3D" id="3.40.50.200">
    <property type="entry name" value="Peptidase S8/S53 domain"/>
    <property type="match status" value="1"/>
</dbReference>
<dbReference type="Pfam" id="PF12951">
    <property type="entry name" value="PATR"/>
    <property type="match status" value="1"/>
</dbReference>
<reference evidence="11" key="1">
    <citation type="submission" date="2016-10" db="EMBL/GenBank/DDBJ databases">
        <authorList>
            <person name="Varghese N."/>
            <person name="Submissions S."/>
        </authorList>
    </citation>
    <scope>NUCLEOTIDE SEQUENCE [LARGE SCALE GENOMIC DNA]</scope>
    <source>
        <strain evidence="11">CGMCC 1.11022</strain>
    </source>
</reference>
<dbReference type="EMBL" id="FNEE01000025">
    <property type="protein sequence ID" value="SDL03765.1"/>
    <property type="molecule type" value="Genomic_DNA"/>
</dbReference>
<dbReference type="InterPro" id="IPR023827">
    <property type="entry name" value="Peptidase_S8_Asp-AS"/>
</dbReference>
<feature type="active site" description="Charge relay system" evidence="6 7">
    <location>
        <position position="113"/>
    </location>
</feature>
<keyword evidence="4 7" id="KW-0378">Hydrolase</keyword>
<dbReference type="AlphaFoldDB" id="A0A1G9GTB6"/>
<dbReference type="Proteomes" id="UP000198894">
    <property type="component" value="Unassembled WGS sequence"/>
</dbReference>
<dbReference type="PANTHER" id="PTHR43806:SF11">
    <property type="entry name" value="CEREVISIN-RELATED"/>
    <property type="match status" value="1"/>
</dbReference>
<evidence type="ECO:0000256" key="6">
    <source>
        <dbReference type="PIRSR" id="PIRSR615500-1"/>
    </source>
</evidence>
<dbReference type="NCBIfam" id="TIGR02601">
    <property type="entry name" value="autotrns_rpt"/>
    <property type="match status" value="1"/>
</dbReference>
<proteinExistence type="inferred from homology"/>
<dbReference type="NCBIfam" id="TIGR01414">
    <property type="entry name" value="autotrans_barl"/>
    <property type="match status" value="1"/>
</dbReference>
<dbReference type="Pfam" id="PF03797">
    <property type="entry name" value="Autotransporter"/>
    <property type="match status" value="1"/>
</dbReference>